<feature type="domain" description="U-box" evidence="12">
    <location>
        <begin position="208"/>
        <end position="277"/>
    </location>
</feature>
<dbReference type="OrthoDB" id="6264340at2759"/>
<keyword evidence="14" id="KW-1185">Reference proteome</keyword>
<dbReference type="PANTHER" id="PTHR31981:SF1">
    <property type="entry name" value="GLYCOSYLATED LYSOSOMAL MEMBRANE PROTEIN"/>
    <property type="match status" value="1"/>
</dbReference>
<keyword evidence="4 11" id="KW-1133">Transmembrane helix</keyword>
<evidence type="ECO:0000256" key="9">
    <source>
        <dbReference type="ARBA" id="ARBA00024189"/>
    </source>
</evidence>
<dbReference type="InterPro" id="IPR045696">
    <property type="entry name" value="Ubox5_N"/>
</dbReference>
<proteinExistence type="inferred from homology"/>
<keyword evidence="3" id="KW-0732">Signal</keyword>
<evidence type="ECO:0000256" key="7">
    <source>
        <dbReference type="ARBA" id="ARBA00023228"/>
    </source>
</evidence>
<evidence type="ECO:0000256" key="3">
    <source>
        <dbReference type="ARBA" id="ARBA00022729"/>
    </source>
</evidence>
<dbReference type="Pfam" id="PF04564">
    <property type="entry name" value="U-box"/>
    <property type="match status" value="1"/>
</dbReference>
<dbReference type="SMART" id="SM00504">
    <property type="entry name" value="Ubox"/>
    <property type="match status" value="1"/>
</dbReference>
<dbReference type="GO" id="GO:0016567">
    <property type="term" value="P:protein ubiquitination"/>
    <property type="evidence" value="ECO:0007669"/>
    <property type="project" value="InterPro"/>
</dbReference>
<dbReference type="SUPFAM" id="SSF57850">
    <property type="entry name" value="RING/U-box"/>
    <property type="match status" value="1"/>
</dbReference>
<dbReference type="InterPro" id="IPR003613">
    <property type="entry name" value="Ubox_domain"/>
</dbReference>
<keyword evidence="2 11" id="KW-0812">Transmembrane</keyword>
<keyword evidence="7" id="KW-0458">Lysosome</keyword>
<reference evidence="13 14" key="1">
    <citation type="journal article" date="2018" name="Sci. Rep.">
        <title>Genomic signatures of local adaptation to the degree of environmental predictability in rotifers.</title>
        <authorList>
            <person name="Franch-Gras L."/>
            <person name="Hahn C."/>
            <person name="Garcia-Roger E.M."/>
            <person name="Carmona M.J."/>
            <person name="Serra M."/>
            <person name="Gomez A."/>
        </authorList>
    </citation>
    <scope>NUCLEOTIDE SEQUENCE [LARGE SCALE GENOMIC DNA]</scope>
    <source>
        <strain evidence="13">HYR1</strain>
    </source>
</reference>
<dbReference type="PANTHER" id="PTHR31981">
    <property type="entry name" value="GLYCOSYLATED LYSOSOMAL MEMBRANE PROTEIN"/>
    <property type="match status" value="1"/>
</dbReference>
<feature type="transmembrane region" description="Helical" evidence="11">
    <location>
        <begin position="697"/>
        <end position="722"/>
    </location>
</feature>
<protein>
    <submittedName>
        <fullName evidence="13">Glycosylated lysosomal membrane A-like</fullName>
    </submittedName>
</protein>
<evidence type="ECO:0000259" key="12">
    <source>
        <dbReference type="SMART" id="SM00504"/>
    </source>
</evidence>
<evidence type="ECO:0000256" key="8">
    <source>
        <dbReference type="ARBA" id="ARBA00024176"/>
    </source>
</evidence>
<dbReference type="InterPro" id="IPR013083">
    <property type="entry name" value="Znf_RING/FYVE/PHD"/>
</dbReference>
<evidence type="ECO:0000256" key="4">
    <source>
        <dbReference type="ARBA" id="ARBA00022989"/>
    </source>
</evidence>
<name>A0A3M7P9U6_BRAPC</name>
<accession>A0A3M7P9U6</accession>
<dbReference type="AlphaFoldDB" id="A0A3M7P9U6"/>
<evidence type="ECO:0000313" key="14">
    <source>
        <dbReference type="Proteomes" id="UP000276133"/>
    </source>
</evidence>
<dbReference type="EMBL" id="REGN01012333">
    <property type="protein sequence ID" value="RMZ95812.1"/>
    <property type="molecule type" value="Genomic_DNA"/>
</dbReference>
<organism evidence="13 14">
    <name type="scientific">Brachionus plicatilis</name>
    <name type="common">Marine rotifer</name>
    <name type="synonym">Brachionus muelleri</name>
    <dbReference type="NCBI Taxonomy" id="10195"/>
    <lineage>
        <taxon>Eukaryota</taxon>
        <taxon>Metazoa</taxon>
        <taxon>Spiralia</taxon>
        <taxon>Gnathifera</taxon>
        <taxon>Rotifera</taxon>
        <taxon>Eurotatoria</taxon>
        <taxon>Monogononta</taxon>
        <taxon>Pseudotrocha</taxon>
        <taxon>Ploima</taxon>
        <taxon>Brachionidae</taxon>
        <taxon>Brachionus</taxon>
    </lineage>
</organism>
<keyword evidence="6" id="KW-0325">Glycoprotein</keyword>
<evidence type="ECO:0000256" key="11">
    <source>
        <dbReference type="SAM" id="Phobius"/>
    </source>
</evidence>
<dbReference type="Proteomes" id="UP000276133">
    <property type="component" value="Unassembled WGS sequence"/>
</dbReference>
<evidence type="ECO:0000256" key="10">
    <source>
        <dbReference type="ARBA" id="ARBA00044960"/>
    </source>
</evidence>
<comment type="subcellular location">
    <subcellularLocation>
        <location evidence="9">Lysosome membrane</location>
        <topology evidence="9">Single-pass type I membrane protein</topology>
        <orientation evidence="9">Lumenal side</orientation>
    </subcellularLocation>
</comment>
<gene>
    <name evidence="13" type="ORF">BpHYR1_046366</name>
</gene>
<comment type="function">
    <text evidence="8">Required to protect lysosomal transporter MFSD1 from lysosomal proteolysis and for MFSD1 lysosomal localization.</text>
</comment>
<dbReference type="GO" id="GO:0004842">
    <property type="term" value="F:ubiquitin-protein transferase activity"/>
    <property type="evidence" value="ECO:0007669"/>
    <property type="project" value="InterPro"/>
</dbReference>
<comment type="subunit">
    <text evidence="10">Interacts (via lumenal domain) with lysosomal protein MFSD1; the interaction starts while both proteins are still in the endoplasmic reticulum and is required for stabilization of MFSD1 in lysosomes but has no direct effect on its targeting to lysosomes or transporter activity.</text>
</comment>
<evidence type="ECO:0000313" key="13">
    <source>
        <dbReference type="EMBL" id="RMZ95812.1"/>
    </source>
</evidence>
<evidence type="ECO:0000256" key="5">
    <source>
        <dbReference type="ARBA" id="ARBA00023136"/>
    </source>
</evidence>
<dbReference type="Pfam" id="PF19318">
    <property type="entry name" value="DUF5918"/>
    <property type="match status" value="1"/>
</dbReference>
<keyword evidence="5 11" id="KW-0472">Membrane</keyword>
<sequence>MINLFNSKLVKEVQSSSPQRDGFELENLIENSDNNSDFFKKFKSNGFVSDSFIRPPVTIQIMFNDPVRIESIILDAKVNTQKSTGFTISSSIEPISSFTSAKTRSDIKFCQIAKILNDKTPQNSVYEFLKKGQDYQKNENINKCFFNTKSLDYLNRVTALQITITRTLSSTSPCIKSIKIFGHSEKSTDLQEKKTPEQQLKKILVPEEFIDVLTNEMMRMPVKLPSNKHIDQSTLDKYIAEKKKNNVEPSDPFTCKKFDSNYKPIFDEKLKSKIDKFLFDNSGCVFEFDSSANKSQMEVPDKKLKRKYEGHKMNAVDIKRRRDDSKCDSCFNVQSEDSYFNITMFIRLFFSFFVSFALFNSIRTDRQVSVLWNPECSDPRCKEPSENGSFVNLVYVKLTGQSDIVHLMYSNIQSFTIMIFKTSPNAKLILNWEKLLSQNSTIMKDSIKFSEKPIDFGGYEIPSIFEFIDYNGNADMRKSNETYTYLTRDLCWKKFVSNESAGVLEAFVPNMNGSYKFLINYPGKEERIKVLPHLLLKPESSSVEFQIDSVAPKSKYSKFGTNIVFLTDSIDLSVSSKRTIDDEYTPGTFRLWNAQTLDNAKKSRNYLQWKPIFYYSDPKSLENSTITQQYDSRSNDEISSGLGQVFYGEQKLFTSMNISFGLEGNIKDGYFYKQTNFSSWAFSVGLGAAPDEKMSPVVTLVIFIGFGLPALAIVIGLLVMLVKKIKGRSQYNSL</sequence>
<evidence type="ECO:0000256" key="2">
    <source>
        <dbReference type="ARBA" id="ARBA00022692"/>
    </source>
</evidence>
<comment type="caution">
    <text evidence="13">The sequence shown here is derived from an EMBL/GenBank/DDBJ whole genome shotgun (WGS) entry which is preliminary data.</text>
</comment>
<dbReference type="InterPro" id="IPR029382">
    <property type="entry name" value="NCU-G1"/>
</dbReference>
<dbReference type="GO" id="GO:0005765">
    <property type="term" value="C:lysosomal membrane"/>
    <property type="evidence" value="ECO:0007669"/>
    <property type="project" value="UniProtKB-SubCell"/>
</dbReference>
<dbReference type="Gene3D" id="3.30.40.10">
    <property type="entry name" value="Zinc/RING finger domain, C3HC4 (zinc finger)"/>
    <property type="match status" value="1"/>
</dbReference>
<dbReference type="Pfam" id="PF15065">
    <property type="entry name" value="NCU-G1"/>
    <property type="match status" value="1"/>
</dbReference>
<evidence type="ECO:0000256" key="1">
    <source>
        <dbReference type="ARBA" id="ARBA00010599"/>
    </source>
</evidence>
<comment type="similarity">
    <text evidence="1">Belongs to the GLMP family.</text>
</comment>
<evidence type="ECO:0000256" key="6">
    <source>
        <dbReference type="ARBA" id="ARBA00023180"/>
    </source>
</evidence>